<keyword evidence="1" id="KW-0812">Transmembrane</keyword>
<dbReference type="Proteomes" id="UP001432322">
    <property type="component" value="Unassembled WGS sequence"/>
</dbReference>
<feature type="transmembrane region" description="Helical" evidence="1">
    <location>
        <begin position="7"/>
        <end position="28"/>
    </location>
</feature>
<evidence type="ECO:0000256" key="1">
    <source>
        <dbReference type="SAM" id="Phobius"/>
    </source>
</evidence>
<accession>A0AAV5WDY5</accession>
<feature type="transmembrane region" description="Helical" evidence="1">
    <location>
        <begin position="48"/>
        <end position="72"/>
    </location>
</feature>
<evidence type="ECO:0000313" key="3">
    <source>
        <dbReference type="Proteomes" id="UP001432322"/>
    </source>
</evidence>
<dbReference type="AlphaFoldDB" id="A0AAV5WDY5"/>
<proteinExistence type="predicted"/>
<feature type="non-terminal residue" evidence="2">
    <location>
        <position position="172"/>
    </location>
</feature>
<comment type="caution">
    <text evidence="2">The sequence shown here is derived from an EMBL/GenBank/DDBJ whole genome shotgun (WGS) entry which is preliminary data.</text>
</comment>
<feature type="transmembrane region" description="Helical" evidence="1">
    <location>
        <begin position="139"/>
        <end position="159"/>
    </location>
</feature>
<name>A0AAV5WDY5_9BILA</name>
<feature type="transmembrane region" description="Helical" evidence="1">
    <location>
        <begin position="109"/>
        <end position="127"/>
    </location>
</feature>
<protein>
    <submittedName>
        <fullName evidence="2">Uncharacterized protein</fullName>
    </submittedName>
</protein>
<reference evidence="2" key="1">
    <citation type="submission" date="2023-10" db="EMBL/GenBank/DDBJ databases">
        <title>Genome assembly of Pristionchus species.</title>
        <authorList>
            <person name="Yoshida K."/>
            <person name="Sommer R.J."/>
        </authorList>
    </citation>
    <scope>NUCLEOTIDE SEQUENCE</scope>
    <source>
        <strain evidence="2">RS5133</strain>
    </source>
</reference>
<keyword evidence="1" id="KW-0472">Membrane</keyword>
<evidence type="ECO:0000313" key="2">
    <source>
        <dbReference type="EMBL" id="GMT28934.1"/>
    </source>
</evidence>
<keyword evidence="1" id="KW-1133">Transmembrane helix</keyword>
<sequence length="172" mass="19708">SLQGYAILSSIIALFLFNITLFTTILIYPTTFPFQNAHFLLPSTEFSLFPPAPLPFFALVTTVLSTISIGTISDRTLSSPHRHLPSQRGPNAMWEDRWRKTQQRIQRNVSCMNYINLLYVALQMLNLRSGYNIHLPAGLYLNGLIVELKIFSSLLMYIYDHTKLSNILLRIM</sequence>
<organism evidence="2 3">
    <name type="scientific">Pristionchus fissidentatus</name>
    <dbReference type="NCBI Taxonomy" id="1538716"/>
    <lineage>
        <taxon>Eukaryota</taxon>
        <taxon>Metazoa</taxon>
        <taxon>Ecdysozoa</taxon>
        <taxon>Nematoda</taxon>
        <taxon>Chromadorea</taxon>
        <taxon>Rhabditida</taxon>
        <taxon>Rhabditina</taxon>
        <taxon>Diplogasteromorpha</taxon>
        <taxon>Diplogasteroidea</taxon>
        <taxon>Neodiplogasteridae</taxon>
        <taxon>Pristionchus</taxon>
    </lineage>
</organism>
<feature type="non-terminal residue" evidence="2">
    <location>
        <position position="1"/>
    </location>
</feature>
<dbReference type="EMBL" id="BTSY01000005">
    <property type="protein sequence ID" value="GMT28934.1"/>
    <property type="molecule type" value="Genomic_DNA"/>
</dbReference>
<keyword evidence="3" id="KW-1185">Reference proteome</keyword>
<gene>
    <name evidence="2" type="ORF">PFISCL1PPCAC_20231</name>
</gene>